<comment type="similarity">
    <text evidence="1">Belongs to the polysaccharide synthase family.</text>
</comment>
<dbReference type="AlphaFoldDB" id="A0A3P1BDJ3"/>
<dbReference type="InterPro" id="IPR003869">
    <property type="entry name" value="Polysac_CapD-like"/>
</dbReference>
<keyword evidence="2" id="KW-0812">Transmembrane</keyword>
<accession>A0A3P1BDJ3</accession>
<gene>
    <name evidence="4" type="ORF">EHT25_29880</name>
</gene>
<evidence type="ECO:0000259" key="3">
    <source>
        <dbReference type="Pfam" id="PF02719"/>
    </source>
</evidence>
<sequence length="648" mass="72830">MIERLLKTSATRFVSGYLVLSIDVINCIISFSVAYLLRFNFEINGFNGADFLYCLTVAVSVRFLFFLLFRSYQGIIRHTSLEDVMLLVYAITMSGTVTAVGSLIIWQLSGDVHFYIPVSILLIDYFCCLVILSVSRFMAKAFYWTLRAGNGGTRQPVLIYGAGETGLLTRKVLVKDSGQRYAILAFIDDNPYKIQKVIQGINVISRQEAYERYIRNQSILPQVILAMGTIDSRQKNEITEFFLHHHVTVKTVPTIGQWIDGGLKPSQIRDIRIEDLLGRAPIQVTNPVIGAQLFHQVILVTGAAGSIGSELVRQVIRHRPQVIVLLDQAESALFDLEFNLRREYATALDYTKLVLKIADVADEVRMHHIFRDVKPDFVFHAAAYKHVPLMEEHPYEAVRVNVLGTQIVADLSVKFGIRKFVMISTDKAVNPTNVMGATKRLAEMYVQSLNNQGGNPRQTRFIATRFGNVLGSNGSVVTVFRQQIQAGGPVTVTHPDIIRYFMTIPEACQLVLEAGTMGKGGEVFVFDMGEPVRIAELAKKMVHLSGYTVGKEIQMVYTGLRPGEKLFEELLNDDEQTLPTHHPKIMIARVNSPEINEIRAVFEELRYRLVEGDASKLVQIMKLVLPEYISKNSIFTSLDRSVTETVDV</sequence>
<reference evidence="4 5" key="1">
    <citation type="submission" date="2018-11" db="EMBL/GenBank/DDBJ databases">
        <authorList>
            <person name="Zhou Z."/>
            <person name="Wang G."/>
        </authorList>
    </citation>
    <scope>NUCLEOTIDE SEQUENCE [LARGE SCALE GENOMIC DNA]</scope>
    <source>
        <strain evidence="4 5">KCTC52004</strain>
    </source>
</reference>
<dbReference type="PANTHER" id="PTHR43318:SF1">
    <property type="entry name" value="POLYSACCHARIDE BIOSYNTHESIS PROTEIN EPSC-RELATED"/>
    <property type="match status" value="1"/>
</dbReference>
<proteinExistence type="inferred from homology"/>
<dbReference type="InterPro" id="IPR051203">
    <property type="entry name" value="Polysaccharide_Synthase-Rel"/>
</dbReference>
<dbReference type="RefSeq" id="WP_124879093.1">
    <property type="nucleotide sequence ID" value="NZ_RQJO01000015.1"/>
</dbReference>
<feature type="domain" description="Polysaccharide biosynthesis protein CapD-like" evidence="3">
    <location>
        <begin position="298"/>
        <end position="588"/>
    </location>
</feature>
<dbReference type="InterPro" id="IPR029063">
    <property type="entry name" value="SAM-dependent_MTases_sf"/>
</dbReference>
<evidence type="ECO:0000313" key="5">
    <source>
        <dbReference type="Proteomes" id="UP000271925"/>
    </source>
</evidence>
<feature type="transmembrane region" description="Helical" evidence="2">
    <location>
        <begin position="49"/>
        <end position="72"/>
    </location>
</feature>
<dbReference type="Pfam" id="PF13727">
    <property type="entry name" value="CoA_binding_3"/>
    <property type="match status" value="1"/>
</dbReference>
<dbReference type="CDD" id="cd05237">
    <property type="entry name" value="UDP_invert_4-6DH_SDR_e"/>
    <property type="match status" value="1"/>
</dbReference>
<feature type="transmembrane region" description="Helical" evidence="2">
    <location>
        <begin position="12"/>
        <end position="37"/>
    </location>
</feature>
<keyword evidence="2" id="KW-1133">Transmembrane helix</keyword>
<protein>
    <submittedName>
        <fullName evidence="4">Polysaccharide biosynthesis protein</fullName>
    </submittedName>
</protein>
<dbReference type="Pfam" id="PF02719">
    <property type="entry name" value="Polysacc_synt_2"/>
    <property type="match status" value="1"/>
</dbReference>
<keyword evidence="5" id="KW-1185">Reference proteome</keyword>
<dbReference type="Gene3D" id="3.40.50.720">
    <property type="entry name" value="NAD(P)-binding Rossmann-like Domain"/>
    <property type="match status" value="2"/>
</dbReference>
<dbReference type="SUPFAM" id="SSF51735">
    <property type="entry name" value="NAD(P)-binding Rossmann-fold domains"/>
    <property type="match status" value="1"/>
</dbReference>
<evidence type="ECO:0000256" key="1">
    <source>
        <dbReference type="ARBA" id="ARBA00007430"/>
    </source>
</evidence>
<dbReference type="SUPFAM" id="SSF53335">
    <property type="entry name" value="S-adenosyl-L-methionine-dependent methyltransferases"/>
    <property type="match status" value="1"/>
</dbReference>
<organism evidence="4 5">
    <name type="scientific">Larkinella rosea</name>
    <dbReference type="NCBI Taxonomy" id="2025312"/>
    <lineage>
        <taxon>Bacteria</taxon>
        <taxon>Pseudomonadati</taxon>
        <taxon>Bacteroidota</taxon>
        <taxon>Cytophagia</taxon>
        <taxon>Cytophagales</taxon>
        <taxon>Spirosomataceae</taxon>
        <taxon>Larkinella</taxon>
    </lineage>
</organism>
<dbReference type="InterPro" id="IPR036291">
    <property type="entry name" value="NAD(P)-bd_dom_sf"/>
</dbReference>
<feature type="transmembrane region" description="Helical" evidence="2">
    <location>
        <begin position="114"/>
        <end position="134"/>
    </location>
</feature>
<evidence type="ECO:0000313" key="4">
    <source>
        <dbReference type="EMBL" id="RRA99179.1"/>
    </source>
</evidence>
<comment type="caution">
    <text evidence="4">The sequence shown here is derived from an EMBL/GenBank/DDBJ whole genome shotgun (WGS) entry which is preliminary data.</text>
</comment>
<dbReference type="EMBL" id="RQJO01000015">
    <property type="protein sequence ID" value="RRA99179.1"/>
    <property type="molecule type" value="Genomic_DNA"/>
</dbReference>
<dbReference type="OrthoDB" id="9803111at2"/>
<feature type="transmembrane region" description="Helical" evidence="2">
    <location>
        <begin position="84"/>
        <end position="108"/>
    </location>
</feature>
<dbReference type="Proteomes" id="UP000271925">
    <property type="component" value="Unassembled WGS sequence"/>
</dbReference>
<evidence type="ECO:0000256" key="2">
    <source>
        <dbReference type="SAM" id="Phobius"/>
    </source>
</evidence>
<name>A0A3P1BDJ3_9BACT</name>
<dbReference type="PANTHER" id="PTHR43318">
    <property type="entry name" value="UDP-N-ACETYLGLUCOSAMINE 4,6-DEHYDRATASE"/>
    <property type="match status" value="1"/>
</dbReference>
<keyword evidence="2" id="KW-0472">Membrane</keyword>